<name>A0AAD7FCF8_9AGAR</name>
<keyword evidence="1" id="KW-0812">Transmembrane</keyword>
<gene>
    <name evidence="3" type="ORF">FB45DRAFT_941025</name>
</gene>
<dbReference type="InterPro" id="IPR045340">
    <property type="entry name" value="DUF6533"/>
</dbReference>
<protein>
    <recommendedName>
        <fullName evidence="2">DUF6533 domain-containing protein</fullName>
    </recommendedName>
</protein>
<keyword evidence="4" id="KW-1185">Reference proteome</keyword>
<reference evidence="3" key="1">
    <citation type="submission" date="2023-03" db="EMBL/GenBank/DDBJ databases">
        <title>Massive genome expansion in bonnet fungi (Mycena s.s.) driven by repeated elements and novel gene families across ecological guilds.</title>
        <authorList>
            <consortium name="Lawrence Berkeley National Laboratory"/>
            <person name="Harder C.B."/>
            <person name="Miyauchi S."/>
            <person name="Viragh M."/>
            <person name="Kuo A."/>
            <person name="Thoen E."/>
            <person name="Andreopoulos B."/>
            <person name="Lu D."/>
            <person name="Skrede I."/>
            <person name="Drula E."/>
            <person name="Henrissat B."/>
            <person name="Morin E."/>
            <person name="Kohler A."/>
            <person name="Barry K."/>
            <person name="LaButti K."/>
            <person name="Morin E."/>
            <person name="Salamov A."/>
            <person name="Lipzen A."/>
            <person name="Mereny Z."/>
            <person name="Hegedus B."/>
            <person name="Baldrian P."/>
            <person name="Stursova M."/>
            <person name="Weitz H."/>
            <person name="Taylor A."/>
            <person name="Grigoriev I.V."/>
            <person name="Nagy L.G."/>
            <person name="Martin F."/>
            <person name="Kauserud H."/>
        </authorList>
    </citation>
    <scope>NUCLEOTIDE SEQUENCE</scope>
    <source>
        <strain evidence="3">9284</strain>
    </source>
</reference>
<sequence>PQKILPGGPSSKSDFESVCSAEYPKTRNDRHSNVSISLANRLAAVGPLLQPVPGYRRAGAKFRSHFSLGRTTMHISPAELANTVGHVVEGRSFALASLIVILWEYLITASLFSCPLRLDAEVQHFWSGPWSISRVLFFCNRYFTPGLLIFRLLVDFMPGLFPSEVRCCCDWALRINFPLNMAALALFKVRILVLRLWYLFQAKRAAQYALLAVYILCTTGSATLLILMFPQIHSSLVDMPMKGLSFCTDVPPSSFFLVFVPSFVLHGILSLFMVIRIIHNVRTLKHIPFHKRFLRDGGFLYIVIFFSVSFSISAAIVGVSPTIGVVAMFSNFMLALLSICVSRVILQLSQLAQAYSIDPVSKVPALLLHTAMVDRVTWERKMGCLVFMPPQHEEELYEEIKDYYY</sequence>
<evidence type="ECO:0000313" key="3">
    <source>
        <dbReference type="EMBL" id="KAJ7611791.1"/>
    </source>
</evidence>
<evidence type="ECO:0000313" key="4">
    <source>
        <dbReference type="Proteomes" id="UP001221142"/>
    </source>
</evidence>
<feature type="transmembrane region" description="Helical" evidence="1">
    <location>
        <begin position="253"/>
        <end position="278"/>
    </location>
</feature>
<dbReference type="Proteomes" id="UP001221142">
    <property type="component" value="Unassembled WGS sequence"/>
</dbReference>
<dbReference type="Pfam" id="PF20151">
    <property type="entry name" value="DUF6533"/>
    <property type="match status" value="1"/>
</dbReference>
<keyword evidence="1" id="KW-1133">Transmembrane helix</keyword>
<feature type="domain" description="DUF6533" evidence="2">
    <location>
        <begin position="93"/>
        <end position="145"/>
    </location>
</feature>
<evidence type="ECO:0000259" key="2">
    <source>
        <dbReference type="Pfam" id="PF20151"/>
    </source>
</evidence>
<feature type="transmembrane region" description="Helical" evidence="1">
    <location>
        <begin position="212"/>
        <end position="233"/>
    </location>
</feature>
<feature type="non-terminal residue" evidence="3">
    <location>
        <position position="405"/>
    </location>
</feature>
<evidence type="ECO:0000256" key="1">
    <source>
        <dbReference type="SAM" id="Phobius"/>
    </source>
</evidence>
<feature type="transmembrane region" description="Helical" evidence="1">
    <location>
        <begin position="181"/>
        <end position="200"/>
    </location>
</feature>
<keyword evidence="1" id="KW-0472">Membrane</keyword>
<comment type="caution">
    <text evidence="3">The sequence shown here is derived from an EMBL/GenBank/DDBJ whole genome shotgun (WGS) entry which is preliminary data.</text>
</comment>
<feature type="transmembrane region" description="Helical" evidence="1">
    <location>
        <begin position="299"/>
        <end position="319"/>
    </location>
</feature>
<dbReference type="EMBL" id="JARKIF010000032">
    <property type="protein sequence ID" value="KAJ7611791.1"/>
    <property type="molecule type" value="Genomic_DNA"/>
</dbReference>
<accession>A0AAD7FCF8</accession>
<dbReference type="AlphaFoldDB" id="A0AAD7FCF8"/>
<proteinExistence type="predicted"/>
<feature type="transmembrane region" description="Helical" evidence="1">
    <location>
        <begin position="325"/>
        <end position="346"/>
    </location>
</feature>
<organism evidence="3 4">
    <name type="scientific">Roridomyces roridus</name>
    <dbReference type="NCBI Taxonomy" id="1738132"/>
    <lineage>
        <taxon>Eukaryota</taxon>
        <taxon>Fungi</taxon>
        <taxon>Dikarya</taxon>
        <taxon>Basidiomycota</taxon>
        <taxon>Agaricomycotina</taxon>
        <taxon>Agaricomycetes</taxon>
        <taxon>Agaricomycetidae</taxon>
        <taxon>Agaricales</taxon>
        <taxon>Marasmiineae</taxon>
        <taxon>Mycenaceae</taxon>
        <taxon>Roridomyces</taxon>
    </lineage>
</organism>